<evidence type="ECO:0000256" key="3">
    <source>
        <dbReference type="ARBA" id="ARBA00022759"/>
    </source>
</evidence>
<accession>A0A8B3S338</accession>
<keyword evidence="1" id="KW-1277">Toxin-antitoxin system</keyword>
<dbReference type="EMBL" id="RPGO01000024">
    <property type="protein sequence ID" value="RZB30925.1"/>
    <property type="molecule type" value="Genomic_DNA"/>
</dbReference>
<keyword evidence="3" id="KW-0255">Endonuclease</keyword>
<reference evidence="8" key="1">
    <citation type="submission" date="2019-01" db="EMBL/GenBank/DDBJ databases">
        <title>Anaerobic oxidation of ethane by archaea from a marine hydrocarbon seep.</title>
        <authorList>
            <person name="Musat F."/>
        </authorList>
    </citation>
    <scope>NUCLEOTIDE SEQUENCE [LARGE SCALE GENOMIC DNA]</scope>
</reference>
<keyword evidence="5" id="KW-0694">RNA-binding</keyword>
<evidence type="ECO:0000256" key="4">
    <source>
        <dbReference type="ARBA" id="ARBA00022801"/>
    </source>
</evidence>
<dbReference type="GO" id="GO:0004519">
    <property type="term" value="F:endonuclease activity"/>
    <property type="evidence" value="ECO:0007669"/>
    <property type="project" value="UniProtKB-KW"/>
</dbReference>
<gene>
    <name evidence="7" type="ORF">AEth_00879</name>
</gene>
<evidence type="ECO:0000256" key="1">
    <source>
        <dbReference type="ARBA" id="ARBA00022649"/>
    </source>
</evidence>
<evidence type="ECO:0000256" key="6">
    <source>
        <dbReference type="ARBA" id="ARBA00023016"/>
    </source>
</evidence>
<dbReference type="Proteomes" id="UP000291831">
    <property type="component" value="Unassembled WGS sequence"/>
</dbReference>
<dbReference type="SUPFAM" id="SSF54786">
    <property type="entry name" value="YcfA/nrd intein domain"/>
    <property type="match status" value="1"/>
</dbReference>
<dbReference type="GO" id="GO:0016787">
    <property type="term" value="F:hydrolase activity"/>
    <property type="evidence" value="ECO:0007669"/>
    <property type="project" value="UniProtKB-KW"/>
</dbReference>
<dbReference type="GO" id="GO:0003729">
    <property type="term" value="F:mRNA binding"/>
    <property type="evidence" value="ECO:0007669"/>
    <property type="project" value="InterPro"/>
</dbReference>
<dbReference type="Gene3D" id="3.30.920.30">
    <property type="entry name" value="Hypothetical protein"/>
    <property type="match status" value="1"/>
</dbReference>
<organism evidence="7 8">
    <name type="scientific">Candidatus Argoarchaeum ethanivorans</name>
    <dbReference type="NCBI Taxonomy" id="2608793"/>
    <lineage>
        <taxon>Archaea</taxon>
        <taxon>Methanobacteriati</taxon>
        <taxon>Methanobacteriota</taxon>
        <taxon>Stenosarchaea group</taxon>
        <taxon>Methanomicrobia</taxon>
        <taxon>Methanosarcinales</taxon>
        <taxon>Methanosarcinales incertae sedis</taxon>
        <taxon>GOM Arc I cluster</taxon>
        <taxon>Candidatus Argoarchaeum</taxon>
    </lineage>
</organism>
<dbReference type="AlphaFoldDB" id="A0A8B3S338"/>
<evidence type="ECO:0000313" key="8">
    <source>
        <dbReference type="Proteomes" id="UP000291831"/>
    </source>
</evidence>
<proteinExistence type="predicted"/>
<evidence type="ECO:0000256" key="5">
    <source>
        <dbReference type="ARBA" id="ARBA00022884"/>
    </source>
</evidence>
<keyword evidence="2" id="KW-0540">Nuclease</keyword>
<name>A0A8B3S338_9EURY</name>
<keyword evidence="6" id="KW-0346">Stress response</keyword>
<evidence type="ECO:0000256" key="2">
    <source>
        <dbReference type="ARBA" id="ARBA00022722"/>
    </source>
</evidence>
<comment type="caution">
    <text evidence="7">The sequence shown here is derived from an EMBL/GenBank/DDBJ whole genome shotgun (WGS) entry which is preliminary data.</text>
</comment>
<sequence>MTKVPVVSVEQVIKALKRAGFYAHHQKGNHVTLCMEEHSQVRVVVPNHRVVKKRTLRSIIMDAGLTVEEFVELLQGKSSIDLKMLCIILVMELNKDAPVLTRGGADVA</sequence>
<dbReference type="InterPro" id="IPR038570">
    <property type="entry name" value="HicA_sf"/>
</dbReference>
<dbReference type="InterPro" id="IPR012933">
    <property type="entry name" value="HicA_mRNA_interferase"/>
</dbReference>
<dbReference type="Pfam" id="PF07927">
    <property type="entry name" value="HicA_toxin"/>
    <property type="match status" value="1"/>
</dbReference>
<evidence type="ECO:0000313" key="7">
    <source>
        <dbReference type="EMBL" id="RZB30925.1"/>
    </source>
</evidence>
<protein>
    <recommendedName>
        <fullName evidence="9">Type II toxin-antitoxin system HicA family toxin</fullName>
    </recommendedName>
</protein>
<evidence type="ECO:0008006" key="9">
    <source>
        <dbReference type="Google" id="ProtNLM"/>
    </source>
</evidence>
<keyword evidence="4" id="KW-0378">Hydrolase</keyword>